<keyword evidence="1" id="KW-1133">Transmembrane helix</keyword>
<protein>
    <submittedName>
        <fullName evidence="2">Uncharacterized protein</fullName>
    </submittedName>
</protein>
<keyword evidence="1" id="KW-0812">Transmembrane</keyword>
<keyword evidence="1" id="KW-0472">Membrane</keyword>
<evidence type="ECO:0000313" key="2">
    <source>
        <dbReference type="EMBL" id="MDI9258562.1"/>
    </source>
</evidence>
<accession>A0ABT6XU76</accession>
<organism evidence="2 3">
    <name type="scientific">Alicyclobacillus sendaiensis PA2</name>
    <dbReference type="NCBI Taxonomy" id="3029425"/>
    <lineage>
        <taxon>Bacteria</taxon>
        <taxon>Bacillati</taxon>
        <taxon>Bacillota</taxon>
        <taxon>Bacilli</taxon>
        <taxon>Bacillales</taxon>
        <taxon>Alicyclobacillaceae</taxon>
        <taxon>Alicyclobacillus</taxon>
    </lineage>
</organism>
<proteinExistence type="predicted"/>
<sequence length="106" mass="11340">MIPNAFTPSSLHTIAGAAMATLLLTQMAHRLPVLKRLPDYWLDVGFGELVFGLSSPVLPSGVAAWVTLLLNGLLVAAVATGSVHLVSTSILSQETIQRDDHKYSCR</sequence>
<gene>
    <name evidence="2" type="ORF">QID03_00020</name>
</gene>
<dbReference type="EMBL" id="JASGCB010000001">
    <property type="protein sequence ID" value="MDI9258562.1"/>
    <property type="molecule type" value="Genomic_DNA"/>
</dbReference>
<evidence type="ECO:0000313" key="3">
    <source>
        <dbReference type="Proteomes" id="UP001529245"/>
    </source>
</evidence>
<dbReference type="RefSeq" id="WP_283202222.1">
    <property type="nucleotide sequence ID" value="NZ_JASGCB010000001.1"/>
</dbReference>
<name>A0ABT6XU76_ALISE</name>
<evidence type="ECO:0000256" key="1">
    <source>
        <dbReference type="SAM" id="Phobius"/>
    </source>
</evidence>
<comment type="caution">
    <text evidence="2">The sequence shown here is derived from an EMBL/GenBank/DDBJ whole genome shotgun (WGS) entry which is preliminary data.</text>
</comment>
<dbReference type="Proteomes" id="UP001529245">
    <property type="component" value="Unassembled WGS sequence"/>
</dbReference>
<feature type="transmembrane region" description="Helical" evidence="1">
    <location>
        <begin position="62"/>
        <end position="86"/>
    </location>
</feature>
<reference evidence="2 3" key="1">
    <citation type="submission" date="2023-04" db="EMBL/GenBank/DDBJ databases">
        <title>A. sendaiensis sub sp. chiapanensis a novel subspecie with specific adaptation in bacterial cell wall isolated from an active volcano.</title>
        <authorList>
            <person name="Alvarez Gutierrez P.E."/>
            <person name="Ortiz Cortes L.Y."/>
        </authorList>
    </citation>
    <scope>NUCLEOTIDE SEQUENCE [LARGE SCALE GENOMIC DNA]</scope>
    <source>
        <strain evidence="2 3">PA2</strain>
    </source>
</reference>
<keyword evidence="3" id="KW-1185">Reference proteome</keyword>